<accession>A0A4R8DFC3</accession>
<keyword evidence="1" id="KW-0732">Signal</keyword>
<evidence type="ECO:0000259" key="2">
    <source>
        <dbReference type="Pfam" id="PF13472"/>
    </source>
</evidence>
<feature type="domain" description="SGNH hydrolase-type esterase" evidence="2">
    <location>
        <begin position="64"/>
        <end position="239"/>
    </location>
</feature>
<evidence type="ECO:0000256" key="1">
    <source>
        <dbReference type="SAM" id="SignalP"/>
    </source>
</evidence>
<reference evidence="3 4" key="1">
    <citation type="submission" date="2019-03" db="EMBL/GenBank/DDBJ databases">
        <title>Genomic Encyclopedia of Type Strains, Phase IV (KMG-IV): sequencing the most valuable type-strain genomes for metagenomic binning, comparative biology and taxonomic classification.</title>
        <authorList>
            <person name="Goeker M."/>
        </authorList>
    </citation>
    <scope>NUCLEOTIDE SEQUENCE [LARGE SCALE GENOMIC DNA]</scope>
    <source>
        <strain evidence="3 4">DSM 100059</strain>
    </source>
</reference>
<keyword evidence="4" id="KW-1185">Reference proteome</keyword>
<dbReference type="AlphaFoldDB" id="A0A4R8DFC3"/>
<dbReference type="RefSeq" id="WP_211352167.1">
    <property type="nucleotide sequence ID" value="NZ_SODV01000002.1"/>
</dbReference>
<evidence type="ECO:0000313" key="3">
    <source>
        <dbReference type="EMBL" id="TDW96281.1"/>
    </source>
</evidence>
<gene>
    <name evidence="3" type="ORF">EDB95_4107</name>
</gene>
<name>A0A4R8DFC3_9BACT</name>
<dbReference type="SUPFAM" id="SSF52266">
    <property type="entry name" value="SGNH hydrolase"/>
    <property type="match status" value="1"/>
</dbReference>
<dbReference type="GO" id="GO:0016788">
    <property type="term" value="F:hydrolase activity, acting on ester bonds"/>
    <property type="evidence" value="ECO:0007669"/>
    <property type="project" value="UniProtKB-ARBA"/>
</dbReference>
<dbReference type="EMBL" id="SODV01000002">
    <property type="protein sequence ID" value="TDW96281.1"/>
    <property type="molecule type" value="Genomic_DNA"/>
</dbReference>
<feature type="chain" id="PRO_5020858297" evidence="1">
    <location>
        <begin position="24"/>
        <end position="254"/>
    </location>
</feature>
<feature type="signal peptide" evidence="1">
    <location>
        <begin position="1"/>
        <end position="23"/>
    </location>
</feature>
<organism evidence="3 4">
    <name type="scientific">Dinghuibacter silviterrae</name>
    <dbReference type="NCBI Taxonomy" id="1539049"/>
    <lineage>
        <taxon>Bacteria</taxon>
        <taxon>Pseudomonadati</taxon>
        <taxon>Bacteroidota</taxon>
        <taxon>Chitinophagia</taxon>
        <taxon>Chitinophagales</taxon>
        <taxon>Chitinophagaceae</taxon>
        <taxon>Dinghuibacter</taxon>
    </lineage>
</organism>
<dbReference type="InterPro" id="IPR013830">
    <property type="entry name" value="SGNH_hydro"/>
</dbReference>
<dbReference type="Gene3D" id="3.40.50.1110">
    <property type="entry name" value="SGNH hydrolase"/>
    <property type="match status" value="1"/>
</dbReference>
<comment type="caution">
    <text evidence="3">The sequence shown here is derived from an EMBL/GenBank/DDBJ whole genome shotgun (WGS) entry which is preliminary data.</text>
</comment>
<dbReference type="Pfam" id="PF13472">
    <property type="entry name" value="Lipase_GDSL_2"/>
    <property type="match status" value="1"/>
</dbReference>
<dbReference type="PROSITE" id="PS51257">
    <property type="entry name" value="PROKAR_LIPOPROTEIN"/>
    <property type="match status" value="1"/>
</dbReference>
<evidence type="ECO:0000313" key="4">
    <source>
        <dbReference type="Proteomes" id="UP000294498"/>
    </source>
</evidence>
<dbReference type="InterPro" id="IPR036514">
    <property type="entry name" value="SGNH_hydro_sf"/>
</dbReference>
<dbReference type="Proteomes" id="UP000294498">
    <property type="component" value="Unassembled WGS sequence"/>
</dbReference>
<protein>
    <submittedName>
        <fullName evidence="3">Lysophospholipase L1-like esterase</fullName>
    </submittedName>
</protein>
<sequence>MGHKGIRKVGLAVLLLGGQLVMACGKNPGYATGWVPVPPADTAAQTQPGDTAARPKTSDSTYLALGDSYTIGQSVGIQDRYPNQAAALLATMGDTIAAPEIIATTGWTTGDLLNDLAGYPPKRPGYGHVTLLIGVNNQYQGRSLSEYQTQFAALLQKSIHWAGDNPKHVIVLSIPDYGDSFYGQSQPDPAAISAAIDTFNAANLQISTQYGVQYLDITGYTRQAKGDSSLFAPDGLHYSGKEMALWARALVKLW</sequence>
<proteinExistence type="predicted"/>